<dbReference type="InterPro" id="IPR050879">
    <property type="entry name" value="Acyltransferase_3"/>
</dbReference>
<feature type="transmembrane region" description="Helical" evidence="1">
    <location>
        <begin position="248"/>
        <end position="267"/>
    </location>
</feature>
<sequence>MFLAKKIIGLDILRFLMALIMVTYHVQPLLGKSFFNELSFNGFLATSTFFILSGFILTHVYYKKIQTNTFSNTNFLIKRFSALYPIHIFTLLISILFFFILHFIMKKSFPIEVGIHVLPGLTSDQTFSIDFQDILLYILEAITLVHAWDYRFLFFNIASWSISALLFFYLFFFILVKNIKDIKNLNKLLILLWCISLLPIIYLTSLQNFSNEIVGFIHRNPLLRLPDFIFGILFYLICLRVNKYSKKLQFFSIIFSILGFLSAHYLVKNNPQNWFFLAHNGLFLFPEMALIYAFLNINISNTKIKILIEKLGKCSLTIYMLHIPLLAIYNIIYKVILASFNSKSLNELILNAKNIEYINLPAFIVFMIILLAISYFLQEKVFTPIQIKLSNRLIIKKDSVHDKNR</sequence>
<feature type="transmembrane region" description="Helical" evidence="1">
    <location>
        <begin position="188"/>
        <end position="210"/>
    </location>
</feature>
<gene>
    <name evidence="3" type="ORF">F988_00541</name>
</gene>
<comment type="caution">
    <text evidence="3">The sequence shown here is derived from an EMBL/GenBank/DDBJ whole genome shotgun (WGS) entry which is preliminary data.</text>
</comment>
<feature type="domain" description="Acyltransferase 3" evidence="2">
    <location>
        <begin position="8"/>
        <end position="377"/>
    </location>
</feature>
<feature type="transmembrane region" description="Helical" evidence="1">
    <location>
        <begin position="357"/>
        <end position="377"/>
    </location>
</feature>
<feature type="transmembrane region" description="Helical" evidence="1">
    <location>
        <begin position="82"/>
        <end position="104"/>
    </location>
</feature>
<feature type="transmembrane region" description="Helical" evidence="1">
    <location>
        <begin position="222"/>
        <end position="241"/>
    </location>
</feature>
<dbReference type="GO" id="GO:0016020">
    <property type="term" value="C:membrane"/>
    <property type="evidence" value="ECO:0007669"/>
    <property type="project" value="TreeGrafter"/>
</dbReference>
<proteinExistence type="predicted"/>
<dbReference type="RefSeq" id="WP_004680911.1">
    <property type="nucleotide sequence ID" value="NZ_KB849211.1"/>
</dbReference>
<keyword evidence="1" id="KW-0812">Transmembrane</keyword>
<feature type="transmembrane region" description="Helical" evidence="1">
    <location>
        <begin position="153"/>
        <end position="176"/>
    </location>
</feature>
<evidence type="ECO:0000313" key="4">
    <source>
        <dbReference type="Proteomes" id="UP000023776"/>
    </source>
</evidence>
<reference evidence="3 4" key="1">
    <citation type="submission" date="2013-02" db="EMBL/GenBank/DDBJ databases">
        <title>The Genome Sequence of Acinetobacter parvus CIP 108168.</title>
        <authorList>
            <consortium name="The Broad Institute Genome Sequencing Platform"/>
            <consortium name="The Broad Institute Genome Sequencing Center for Infectious Disease"/>
            <person name="Cerqueira G."/>
            <person name="Feldgarden M."/>
            <person name="Courvalin P."/>
            <person name="Perichon B."/>
            <person name="Grillot-Courvalin C."/>
            <person name="Clermont D."/>
            <person name="Rocha E."/>
            <person name="Yoon E.-J."/>
            <person name="Nemec A."/>
            <person name="Walker B."/>
            <person name="Young S.K."/>
            <person name="Zeng Q."/>
            <person name="Gargeya S."/>
            <person name="Fitzgerald M."/>
            <person name="Haas B."/>
            <person name="Abouelleil A."/>
            <person name="Alvarado L."/>
            <person name="Arachchi H.M."/>
            <person name="Berlin A.M."/>
            <person name="Chapman S.B."/>
            <person name="Dewar J."/>
            <person name="Goldberg J."/>
            <person name="Griggs A."/>
            <person name="Gujja S."/>
            <person name="Hansen M."/>
            <person name="Howarth C."/>
            <person name="Imamovic A."/>
            <person name="Larimer J."/>
            <person name="McCowan C."/>
            <person name="Murphy C."/>
            <person name="Neiman D."/>
            <person name="Pearson M."/>
            <person name="Priest M."/>
            <person name="Roberts A."/>
            <person name="Saif S."/>
            <person name="Shea T."/>
            <person name="Sisk P."/>
            <person name="Sykes S."/>
            <person name="Wortman J."/>
            <person name="Nusbaum C."/>
            <person name="Birren B."/>
        </authorList>
    </citation>
    <scope>NUCLEOTIDE SEQUENCE [LARGE SCALE GENOMIC DNA]</scope>
    <source>
        <strain evidence="3 4">CIP 108168</strain>
    </source>
</reference>
<dbReference type="Pfam" id="PF01757">
    <property type="entry name" value="Acyl_transf_3"/>
    <property type="match status" value="1"/>
</dbReference>
<feature type="transmembrane region" description="Helical" evidence="1">
    <location>
        <begin position="12"/>
        <end position="30"/>
    </location>
</feature>
<feature type="transmembrane region" description="Helical" evidence="1">
    <location>
        <begin position="42"/>
        <end position="62"/>
    </location>
</feature>
<keyword evidence="4" id="KW-1185">Reference proteome</keyword>
<evidence type="ECO:0000313" key="3">
    <source>
        <dbReference type="EMBL" id="ENU37332.1"/>
    </source>
</evidence>
<name>N8RT41_9GAMM</name>
<dbReference type="PANTHER" id="PTHR23028:SF53">
    <property type="entry name" value="ACYL_TRANSF_3 DOMAIN-CONTAINING PROTEIN"/>
    <property type="match status" value="1"/>
</dbReference>
<dbReference type="AlphaFoldDB" id="N8RT41"/>
<organism evidence="3 4">
    <name type="scientific">Acinetobacter parvus DSM 16617 = CIP 108168</name>
    <dbReference type="NCBI Taxonomy" id="981333"/>
    <lineage>
        <taxon>Bacteria</taxon>
        <taxon>Pseudomonadati</taxon>
        <taxon>Pseudomonadota</taxon>
        <taxon>Gammaproteobacteria</taxon>
        <taxon>Moraxellales</taxon>
        <taxon>Moraxellaceae</taxon>
        <taxon>Acinetobacter</taxon>
    </lineage>
</organism>
<dbReference type="GO" id="GO:0000271">
    <property type="term" value="P:polysaccharide biosynthetic process"/>
    <property type="evidence" value="ECO:0007669"/>
    <property type="project" value="TreeGrafter"/>
</dbReference>
<feature type="transmembrane region" description="Helical" evidence="1">
    <location>
        <begin position="316"/>
        <end position="337"/>
    </location>
</feature>
<dbReference type="GO" id="GO:0016747">
    <property type="term" value="F:acyltransferase activity, transferring groups other than amino-acyl groups"/>
    <property type="evidence" value="ECO:0007669"/>
    <property type="project" value="InterPro"/>
</dbReference>
<feature type="transmembrane region" description="Helical" evidence="1">
    <location>
        <begin position="273"/>
        <end position="295"/>
    </location>
</feature>
<dbReference type="PANTHER" id="PTHR23028">
    <property type="entry name" value="ACETYLTRANSFERASE"/>
    <property type="match status" value="1"/>
</dbReference>
<keyword evidence="1" id="KW-1133">Transmembrane helix</keyword>
<dbReference type="Proteomes" id="UP000023776">
    <property type="component" value="Unassembled WGS sequence"/>
</dbReference>
<dbReference type="PATRIC" id="fig|981333.9.peg.538"/>
<evidence type="ECO:0000256" key="1">
    <source>
        <dbReference type="SAM" id="Phobius"/>
    </source>
</evidence>
<dbReference type="EMBL" id="APOM01000010">
    <property type="protein sequence ID" value="ENU37332.1"/>
    <property type="molecule type" value="Genomic_DNA"/>
</dbReference>
<evidence type="ECO:0000259" key="2">
    <source>
        <dbReference type="Pfam" id="PF01757"/>
    </source>
</evidence>
<dbReference type="InterPro" id="IPR002656">
    <property type="entry name" value="Acyl_transf_3_dom"/>
</dbReference>
<dbReference type="GeneID" id="99692357"/>
<dbReference type="HOGENOM" id="CLU_005679_2_1_6"/>
<keyword evidence="1" id="KW-0472">Membrane</keyword>
<protein>
    <recommendedName>
        <fullName evidence="2">Acyltransferase 3 domain-containing protein</fullName>
    </recommendedName>
</protein>
<accession>N8RT41</accession>